<dbReference type="AlphaFoldDB" id="A0A194WVN2"/>
<dbReference type="Proteomes" id="UP000070700">
    <property type="component" value="Unassembled WGS sequence"/>
</dbReference>
<sequence>MGSATPAGERYDRQMIYSAAQQGKEDMAWTKTAVTDRTGWRDAREFNGTRKYREFGLHDARWAGRVSSRDTAGEDVYSRRLVWSSLGPYSRMDYFGWWIVDGGSKWKDIAGPIALVWSFNAAAVPYRVLQQYSTTMSTTVLY</sequence>
<keyword evidence="2" id="KW-1185">Reference proteome</keyword>
<dbReference type="GeneID" id="28823156"/>
<dbReference type="KEGG" id="psco:LY89DRAFT_674292"/>
<proteinExistence type="predicted"/>
<evidence type="ECO:0000313" key="1">
    <source>
        <dbReference type="EMBL" id="KUJ11729.1"/>
    </source>
</evidence>
<evidence type="ECO:0000313" key="2">
    <source>
        <dbReference type="Proteomes" id="UP000070700"/>
    </source>
</evidence>
<gene>
    <name evidence="1" type="ORF">LY89DRAFT_674292</name>
</gene>
<name>A0A194WVN2_MOLSC</name>
<protein>
    <submittedName>
        <fullName evidence="1">Uncharacterized protein</fullName>
    </submittedName>
</protein>
<dbReference type="InParanoid" id="A0A194WVN2"/>
<dbReference type="EMBL" id="KQ947426">
    <property type="protein sequence ID" value="KUJ11729.1"/>
    <property type="molecule type" value="Genomic_DNA"/>
</dbReference>
<reference evidence="1 2" key="1">
    <citation type="submission" date="2015-10" db="EMBL/GenBank/DDBJ databases">
        <title>Full genome of DAOMC 229536 Phialocephala scopiformis, a fungal endophyte of spruce producing the potent anti-insectan compound rugulosin.</title>
        <authorList>
            <consortium name="DOE Joint Genome Institute"/>
            <person name="Walker A.K."/>
            <person name="Frasz S.L."/>
            <person name="Seifert K.A."/>
            <person name="Miller J.D."/>
            <person name="Mondo S.J."/>
            <person name="Labutti K."/>
            <person name="Lipzen A."/>
            <person name="Dockter R."/>
            <person name="Kennedy M."/>
            <person name="Grigoriev I.V."/>
            <person name="Spatafora J.W."/>
        </authorList>
    </citation>
    <scope>NUCLEOTIDE SEQUENCE [LARGE SCALE GENOMIC DNA]</scope>
    <source>
        <strain evidence="1 2">CBS 120377</strain>
    </source>
</reference>
<organism evidence="1 2">
    <name type="scientific">Mollisia scopiformis</name>
    <name type="common">Conifer needle endophyte fungus</name>
    <name type="synonym">Phialocephala scopiformis</name>
    <dbReference type="NCBI Taxonomy" id="149040"/>
    <lineage>
        <taxon>Eukaryota</taxon>
        <taxon>Fungi</taxon>
        <taxon>Dikarya</taxon>
        <taxon>Ascomycota</taxon>
        <taxon>Pezizomycotina</taxon>
        <taxon>Leotiomycetes</taxon>
        <taxon>Helotiales</taxon>
        <taxon>Mollisiaceae</taxon>
        <taxon>Mollisia</taxon>
    </lineage>
</organism>
<dbReference type="RefSeq" id="XP_018066084.1">
    <property type="nucleotide sequence ID" value="XM_018213430.1"/>
</dbReference>
<accession>A0A194WVN2</accession>